<evidence type="ECO:0000313" key="3">
    <source>
        <dbReference type="Proteomes" id="UP000199413"/>
    </source>
</evidence>
<dbReference type="AlphaFoldDB" id="A0A1C6SZB8"/>
<reference evidence="3" key="1">
    <citation type="submission" date="2016-06" db="EMBL/GenBank/DDBJ databases">
        <authorList>
            <person name="Varghese N."/>
            <person name="Submissions Spin"/>
        </authorList>
    </citation>
    <scope>NUCLEOTIDE SEQUENCE [LARGE SCALE GENOMIC DNA]</scope>
    <source>
        <strain evidence="3">DSM 45431</strain>
    </source>
</reference>
<name>A0A1C6SZB8_9ACTN</name>
<gene>
    <name evidence="2" type="ORF">GA0070624_4996</name>
</gene>
<dbReference type="RefSeq" id="WP_091345129.1">
    <property type="nucleotide sequence ID" value="NZ_FMHV01000002.1"/>
</dbReference>
<evidence type="ECO:0000256" key="1">
    <source>
        <dbReference type="SAM" id="MobiDB-lite"/>
    </source>
</evidence>
<dbReference type="Proteomes" id="UP000199413">
    <property type="component" value="Unassembled WGS sequence"/>
</dbReference>
<keyword evidence="3" id="KW-1185">Reference proteome</keyword>
<dbReference type="EMBL" id="FMHV01000002">
    <property type="protein sequence ID" value="SCL34465.1"/>
    <property type="molecule type" value="Genomic_DNA"/>
</dbReference>
<accession>A0A1C6SZB8</accession>
<proteinExistence type="predicted"/>
<protein>
    <submittedName>
        <fullName evidence="2">Uncharacterized protein</fullName>
    </submittedName>
</protein>
<sequence length="59" mass="6356">MDLPARLEIQGEVGVVIRQGRSRRPSLAVREGSGGAVPLTDKDRGIKWSPRNEPGPVGH</sequence>
<feature type="region of interest" description="Disordered" evidence="1">
    <location>
        <begin position="21"/>
        <end position="59"/>
    </location>
</feature>
<organism evidence="2 3">
    <name type="scientific">Micromonospora rhizosphaerae</name>
    <dbReference type="NCBI Taxonomy" id="568872"/>
    <lineage>
        <taxon>Bacteria</taxon>
        <taxon>Bacillati</taxon>
        <taxon>Actinomycetota</taxon>
        <taxon>Actinomycetes</taxon>
        <taxon>Micromonosporales</taxon>
        <taxon>Micromonosporaceae</taxon>
        <taxon>Micromonospora</taxon>
    </lineage>
</organism>
<evidence type="ECO:0000313" key="2">
    <source>
        <dbReference type="EMBL" id="SCL34465.1"/>
    </source>
</evidence>